<feature type="compositionally biased region" description="Polar residues" evidence="11">
    <location>
        <begin position="68"/>
        <end position="86"/>
    </location>
</feature>
<dbReference type="Proteomes" id="UP000015101">
    <property type="component" value="Unassembled WGS sequence"/>
</dbReference>
<dbReference type="GO" id="GO:0010008">
    <property type="term" value="C:endosome membrane"/>
    <property type="evidence" value="ECO:0000318"/>
    <property type="project" value="GO_Central"/>
</dbReference>
<evidence type="ECO:0000256" key="3">
    <source>
        <dbReference type="ARBA" id="ARBA00004555"/>
    </source>
</evidence>
<dbReference type="GO" id="GO:0034498">
    <property type="term" value="P:early endosome to Golgi transport"/>
    <property type="evidence" value="ECO:0000318"/>
    <property type="project" value="GO_Central"/>
</dbReference>
<gene>
    <name evidence="14" type="primary">20217845</name>
    <name evidence="13" type="ORF">HELRODRAFT_99725</name>
</gene>
<keyword evidence="6" id="KW-0963">Cytoplasm</keyword>
<dbReference type="EMBL" id="AMQM01004409">
    <property type="status" value="NOT_ANNOTATED_CDS"/>
    <property type="molecule type" value="Genomic_DNA"/>
</dbReference>
<evidence type="ECO:0000256" key="4">
    <source>
        <dbReference type="ARBA" id="ARBA00010883"/>
    </source>
</evidence>
<comment type="subcellular location">
    <subcellularLocation>
        <location evidence="2">Cytoplasm</location>
    </subcellularLocation>
    <subcellularLocation>
        <location evidence="3">Golgi apparatus</location>
    </subcellularLocation>
    <subcellularLocation>
        <location evidence="1">Membrane</location>
        <topology evidence="1">Peripheral membrane protein</topology>
        <orientation evidence="1">Cytoplasmic side</orientation>
    </subcellularLocation>
</comment>
<dbReference type="InterPro" id="IPR015404">
    <property type="entry name" value="Vps5_C"/>
</dbReference>
<accession>T1G9U9</accession>
<name>T1G9U9_HELRO</name>
<evidence type="ECO:0000313" key="13">
    <source>
        <dbReference type="EMBL" id="ESO03902.1"/>
    </source>
</evidence>
<keyword evidence="9" id="KW-0333">Golgi apparatus</keyword>
<feature type="region of interest" description="Disordered" evidence="11">
    <location>
        <begin position="68"/>
        <end position="90"/>
    </location>
</feature>
<dbReference type="EMBL" id="KB096551">
    <property type="protein sequence ID" value="ESO03902.1"/>
    <property type="molecule type" value="Genomic_DNA"/>
</dbReference>
<dbReference type="GO" id="GO:0098796">
    <property type="term" value="C:membrane protein complex"/>
    <property type="evidence" value="ECO:0007669"/>
    <property type="project" value="UniProtKB-ARBA"/>
</dbReference>
<reference evidence="15" key="1">
    <citation type="submission" date="2012-12" db="EMBL/GenBank/DDBJ databases">
        <authorList>
            <person name="Hellsten U."/>
            <person name="Grimwood J."/>
            <person name="Chapman J.A."/>
            <person name="Shapiro H."/>
            <person name="Aerts A."/>
            <person name="Otillar R.P."/>
            <person name="Terry A.Y."/>
            <person name="Boore J.L."/>
            <person name="Simakov O."/>
            <person name="Marletaz F."/>
            <person name="Cho S.-J."/>
            <person name="Edsinger-Gonzales E."/>
            <person name="Havlak P."/>
            <person name="Kuo D.-H."/>
            <person name="Larsson T."/>
            <person name="Lv J."/>
            <person name="Arendt D."/>
            <person name="Savage R."/>
            <person name="Osoegawa K."/>
            <person name="de Jong P."/>
            <person name="Lindberg D.R."/>
            <person name="Seaver E.C."/>
            <person name="Weisblat D.A."/>
            <person name="Putnam N.H."/>
            <person name="Grigoriev I.V."/>
            <person name="Rokhsar D.S."/>
        </authorList>
    </citation>
    <scope>NUCLEOTIDE SEQUENCE</scope>
</reference>
<keyword evidence="8" id="KW-0653">Protein transport</keyword>
<dbReference type="GO" id="GO:0035091">
    <property type="term" value="F:phosphatidylinositol binding"/>
    <property type="evidence" value="ECO:0000318"/>
    <property type="project" value="GO_Central"/>
</dbReference>
<comment type="similarity">
    <text evidence="4">Belongs to the sorting nexin family.</text>
</comment>
<evidence type="ECO:0000256" key="8">
    <source>
        <dbReference type="ARBA" id="ARBA00022927"/>
    </source>
</evidence>
<evidence type="ECO:0000256" key="9">
    <source>
        <dbReference type="ARBA" id="ARBA00023034"/>
    </source>
</evidence>
<dbReference type="InterPro" id="IPR036871">
    <property type="entry name" value="PX_dom_sf"/>
</dbReference>
<dbReference type="InParanoid" id="T1G9U9"/>
<dbReference type="GO" id="GO:0005794">
    <property type="term" value="C:Golgi apparatus"/>
    <property type="evidence" value="ECO:0007669"/>
    <property type="project" value="UniProtKB-SubCell"/>
</dbReference>
<dbReference type="CDD" id="cd06859">
    <property type="entry name" value="PX_SNX1_2_like"/>
    <property type="match status" value="1"/>
</dbReference>
<dbReference type="FunFam" id="1.20.1270.60:FF:000022">
    <property type="entry name" value="Sorting nexin 3 protein"/>
    <property type="match status" value="1"/>
</dbReference>
<dbReference type="Gene3D" id="1.20.1270.60">
    <property type="entry name" value="Arfaptin homology (AH) domain/BAR domain"/>
    <property type="match status" value="1"/>
</dbReference>
<proteinExistence type="inferred from homology"/>
<evidence type="ECO:0000256" key="11">
    <source>
        <dbReference type="SAM" id="MobiDB-lite"/>
    </source>
</evidence>
<dbReference type="RefSeq" id="XP_009017838.1">
    <property type="nucleotide sequence ID" value="XM_009019590.1"/>
</dbReference>
<reference evidence="13 15" key="2">
    <citation type="journal article" date="2013" name="Nature">
        <title>Insights into bilaterian evolution from three spiralian genomes.</title>
        <authorList>
            <person name="Simakov O."/>
            <person name="Marletaz F."/>
            <person name="Cho S.J."/>
            <person name="Edsinger-Gonzales E."/>
            <person name="Havlak P."/>
            <person name="Hellsten U."/>
            <person name="Kuo D.H."/>
            <person name="Larsson T."/>
            <person name="Lv J."/>
            <person name="Arendt D."/>
            <person name="Savage R."/>
            <person name="Osoegawa K."/>
            <person name="de Jong P."/>
            <person name="Grimwood J."/>
            <person name="Chapman J.A."/>
            <person name="Shapiro H."/>
            <person name="Aerts A."/>
            <person name="Otillar R.P."/>
            <person name="Terry A.Y."/>
            <person name="Boore J.L."/>
            <person name="Grigoriev I.V."/>
            <person name="Lindberg D.R."/>
            <person name="Seaver E.C."/>
            <person name="Weisblat D.A."/>
            <person name="Putnam N.H."/>
            <person name="Rokhsar D.S."/>
        </authorList>
    </citation>
    <scope>NUCLEOTIDE SEQUENCE</scope>
</reference>
<evidence type="ECO:0000256" key="2">
    <source>
        <dbReference type="ARBA" id="ARBA00004496"/>
    </source>
</evidence>
<dbReference type="OMA" id="MASKNEM"/>
<evidence type="ECO:0000313" key="14">
    <source>
        <dbReference type="EnsemblMetazoa" id="HelroP99725"/>
    </source>
</evidence>
<organism evidence="14 15">
    <name type="scientific">Helobdella robusta</name>
    <name type="common">Californian leech</name>
    <dbReference type="NCBI Taxonomy" id="6412"/>
    <lineage>
        <taxon>Eukaryota</taxon>
        <taxon>Metazoa</taxon>
        <taxon>Spiralia</taxon>
        <taxon>Lophotrochozoa</taxon>
        <taxon>Annelida</taxon>
        <taxon>Clitellata</taxon>
        <taxon>Hirudinea</taxon>
        <taxon>Rhynchobdellida</taxon>
        <taxon>Glossiphoniidae</taxon>
        <taxon>Helobdella</taxon>
    </lineage>
</organism>
<dbReference type="OrthoDB" id="271164at2759"/>
<dbReference type="GeneID" id="20217845"/>
<dbReference type="GO" id="GO:0005829">
    <property type="term" value="C:cytosol"/>
    <property type="evidence" value="ECO:0007669"/>
    <property type="project" value="GOC"/>
</dbReference>
<dbReference type="GO" id="GO:0005768">
    <property type="term" value="C:endosome"/>
    <property type="evidence" value="ECO:0000318"/>
    <property type="project" value="GO_Central"/>
</dbReference>
<dbReference type="GO" id="GO:0015031">
    <property type="term" value="P:protein transport"/>
    <property type="evidence" value="ECO:0007669"/>
    <property type="project" value="UniProtKB-KW"/>
</dbReference>
<sequence length="459" mass="52723">MNDPLSANFEENSSLSLSAENEDLFVSIYECDKQKHEKHADKEDDIFAEANEYFEDIAIDQCVMTSNKQPSPYVHQSSQHPQQSNEANEESKHFIAVTVKDPRKVGEGLNAYVVYKICTNTNLPEFQLDHAEVTRRFSDFLYLHSKLVDKYKQLGTIIPSPPEKNAIGTTRVKISRDESTCNDFIEHRREALERFLRCICKHPTLRVDPNVVDFLELEGTLPRSSSSSTMSSSSRVLRFINKVGENISKLAIYKMDDAEEWLEDKQQQVELMEVHLRSMYNNVEELYAHRKGYTISLSKSIDWLSTTEEHVSLSRALSSLAETLNECGYLYSSQSNADFYILLQLVNQHLGLCQSAKDSFQERVRLYKLCKEDDAMKKKMMASKNEMTASCGPEDGQGQLSSELQQTSSNIMKEMKWMDDTRASDFKEDVTQYMQIMLNQQMRLAEMWEAFLGVAKDIS</sequence>
<keyword evidence="7" id="KW-0597">Phosphoprotein</keyword>
<dbReference type="CTD" id="20217845"/>
<dbReference type="EnsemblMetazoa" id="HelroT99725">
    <property type="protein sequence ID" value="HelroP99725"/>
    <property type="gene ID" value="HelroG99725"/>
</dbReference>
<keyword evidence="5" id="KW-0813">Transport</keyword>
<evidence type="ECO:0000256" key="6">
    <source>
        <dbReference type="ARBA" id="ARBA00022490"/>
    </source>
</evidence>
<evidence type="ECO:0000256" key="1">
    <source>
        <dbReference type="ARBA" id="ARBA00004287"/>
    </source>
</evidence>
<evidence type="ECO:0000256" key="10">
    <source>
        <dbReference type="ARBA" id="ARBA00023136"/>
    </source>
</evidence>
<dbReference type="PANTHER" id="PTHR10555:SF170">
    <property type="entry name" value="FI18122P1"/>
    <property type="match status" value="1"/>
</dbReference>
<keyword evidence="15" id="KW-1185">Reference proteome</keyword>
<dbReference type="SUPFAM" id="SSF64268">
    <property type="entry name" value="PX domain"/>
    <property type="match status" value="1"/>
</dbReference>
<keyword evidence="10" id="KW-0472">Membrane</keyword>
<dbReference type="Pfam" id="PF09325">
    <property type="entry name" value="Vps5"/>
    <property type="match status" value="1"/>
</dbReference>
<dbReference type="Gene3D" id="3.30.1520.10">
    <property type="entry name" value="Phox-like domain"/>
    <property type="match status" value="1"/>
</dbReference>
<dbReference type="FunFam" id="3.30.1520.10:FF:000016">
    <property type="entry name" value="Sorting nexin 2"/>
    <property type="match status" value="1"/>
</dbReference>
<evidence type="ECO:0000259" key="12">
    <source>
        <dbReference type="PROSITE" id="PS50195"/>
    </source>
</evidence>
<reference evidence="14" key="3">
    <citation type="submission" date="2015-06" db="UniProtKB">
        <authorList>
            <consortium name="EnsemblMetazoa"/>
        </authorList>
    </citation>
    <scope>IDENTIFICATION</scope>
</reference>
<dbReference type="eggNOG" id="KOG2273">
    <property type="taxonomic scope" value="Eukaryota"/>
</dbReference>
<evidence type="ECO:0000256" key="5">
    <source>
        <dbReference type="ARBA" id="ARBA00022448"/>
    </source>
</evidence>
<dbReference type="PROSITE" id="PS50195">
    <property type="entry name" value="PX"/>
    <property type="match status" value="1"/>
</dbReference>
<evidence type="ECO:0000256" key="7">
    <source>
        <dbReference type="ARBA" id="ARBA00022553"/>
    </source>
</evidence>
<dbReference type="SMART" id="SM00312">
    <property type="entry name" value="PX"/>
    <property type="match status" value="1"/>
</dbReference>
<dbReference type="AlphaFoldDB" id="T1G9U9"/>
<feature type="domain" description="PX" evidence="12">
    <location>
        <begin position="93"/>
        <end position="247"/>
    </location>
</feature>
<dbReference type="InterPro" id="IPR027267">
    <property type="entry name" value="AH/BAR_dom_sf"/>
</dbReference>
<dbReference type="InterPro" id="IPR001683">
    <property type="entry name" value="PX_dom"/>
</dbReference>
<dbReference type="HOGENOM" id="CLU_022783_0_0_1"/>
<dbReference type="Pfam" id="PF00787">
    <property type="entry name" value="PX"/>
    <property type="match status" value="1"/>
</dbReference>
<dbReference type="STRING" id="6412.T1G9U9"/>
<protein>
    <recommendedName>
        <fullName evidence="12">PX domain-containing protein</fullName>
    </recommendedName>
</protein>
<evidence type="ECO:0000313" key="15">
    <source>
        <dbReference type="Proteomes" id="UP000015101"/>
    </source>
</evidence>
<dbReference type="PANTHER" id="PTHR10555">
    <property type="entry name" value="SORTING NEXIN"/>
    <property type="match status" value="1"/>
</dbReference>
<dbReference type="KEGG" id="hro:HELRODRAFT_99725"/>